<sequence>MAASPRPHPPRRATPMTSVGWNLRARRPVVLLLLVDPLRKQVLPFEVAEDPTGLALLPIHGGGSRGPTGLTSRPSPVLPLLGFPSVSSPSTTSPSTPPLPKPSATDRLKLLMSCCSMAANEDIALLPRVMEINYPKSSESYLGKFRRS</sequence>
<keyword evidence="3" id="KW-1185">Reference proteome</keyword>
<dbReference type="AlphaFoldDB" id="A0AAQ3L1Y6"/>
<evidence type="ECO:0000256" key="1">
    <source>
        <dbReference type="SAM" id="MobiDB-lite"/>
    </source>
</evidence>
<dbReference type="EMBL" id="CP136897">
    <property type="protein sequence ID" value="WOL17512.1"/>
    <property type="molecule type" value="Genomic_DNA"/>
</dbReference>
<reference evidence="2 3" key="1">
    <citation type="submission" date="2023-10" db="EMBL/GenBank/DDBJ databases">
        <title>Chromosome-scale genome assembly provides insights into flower coloration mechanisms of Canna indica.</title>
        <authorList>
            <person name="Li C."/>
        </authorList>
    </citation>
    <scope>NUCLEOTIDE SEQUENCE [LARGE SCALE GENOMIC DNA]</scope>
    <source>
        <tissue evidence="2">Flower</tissue>
    </source>
</reference>
<organism evidence="2 3">
    <name type="scientific">Canna indica</name>
    <name type="common">Indian-shot</name>
    <dbReference type="NCBI Taxonomy" id="4628"/>
    <lineage>
        <taxon>Eukaryota</taxon>
        <taxon>Viridiplantae</taxon>
        <taxon>Streptophyta</taxon>
        <taxon>Embryophyta</taxon>
        <taxon>Tracheophyta</taxon>
        <taxon>Spermatophyta</taxon>
        <taxon>Magnoliopsida</taxon>
        <taxon>Liliopsida</taxon>
        <taxon>Zingiberales</taxon>
        <taxon>Cannaceae</taxon>
        <taxon>Canna</taxon>
    </lineage>
</organism>
<accession>A0AAQ3L1Y6</accession>
<dbReference type="Proteomes" id="UP001327560">
    <property type="component" value="Chromosome 8"/>
</dbReference>
<feature type="compositionally biased region" description="Low complexity" evidence="1">
    <location>
        <begin position="84"/>
        <end position="94"/>
    </location>
</feature>
<evidence type="ECO:0000313" key="2">
    <source>
        <dbReference type="EMBL" id="WOL17512.1"/>
    </source>
</evidence>
<gene>
    <name evidence="2" type="ORF">Cni_G26305</name>
</gene>
<feature type="region of interest" description="Disordered" evidence="1">
    <location>
        <begin position="81"/>
        <end position="104"/>
    </location>
</feature>
<name>A0AAQ3L1Y6_9LILI</name>
<proteinExistence type="predicted"/>
<evidence type="ECO:0000313" key="3">
    <source>
        <dbReference type="Proteomes" id="UP001327560"/>
    </source>
</evidence>
<protein>
    <submittedName>
        <fullName evidence="2">Uncharacterized protein</fullName>
    </submittedName>
</protein>